<dbReference type="OrthoDB" id="214152at2157"/>
<dbReference type="EMBL" id="BMOC01000014">
    <property type="protein sequence ID" value="GGJ11415.1"/>
    <property type="molecule type" value="Genomic_DNA"/>
</dbReference>
<evidence type="ECO:0008006" key="4">
    <source>
        <dbReference type="Google" id="ProtNLM"/>
    </source>
</evidence>
<keyword evidence="1" id="KW-0812">Transmembrane</keyword>
<accession>A0A830ERX6</accession>
<dbReference type="AlphaFoldDB" id="A0A830ERX6"/>
<reference evidence="2" key="1">
    <citation type="journal article" date="2014" name="Int. J. Syst. Evol. Microbiol.">
        <title>Complete genome sequence of Corynebacterium casei LMG S-19264T (=DSM 44701T), isolated from a smear-ripened cheese.</title>
        <authorList>
            <consortium name="US DOE Joint Genome Institute (JGI-PGF)"/>
            <person name="Walter F."/>
            <person name="Albersmeier A."/>
            <person name="Kalinowski J."/>
            <person name="Ruckert C."/>
        </authorList>
    </citation>
    <scope>NUCLEOTIDE SEQUENCE</scope>
    <source>
        <strain evidence="2">JCM 14359</strain>
    </source>
</reference>
<keyword evidence="1" id="KW-0472">Membrane</keyword>
<feature type="transmembrane region" description="Helical" evidence="1">
    <location>
        <begin position="12"/>
        <end position="35"/>
    </location>
</feature>
<gene>
    <name evidence="2" type="ORF">GCM10008995_21630</name>
</gene>
<dbReference type="RefSeq" id="WP_188787429.1">
    <property type="nucleotide sequence ID" value="NZ_BMOC01000014.1"/>
</dbReference>
<sequence length="380" mass="39843">MRTPDDEDRGAVAAVVVIAALLFVGVAAAAGLGIADVGDPSGDAVLDDAEERYETADTVVGAATVTVANDTTERQYNASFTAGEGNATRVSVSSDNRTVVAGTNGTVAWVHDERTGITRVVSNGTHGENATNASVRGVAAANATAEYPNTGEYDNESLRDAAERVESFVFDWTEDNTTATRTGREAVDGTDAWVVEVTPDNETRDGAITHWVGVDSSTVLKSEYDRPNATVTVEYTETRFNVSVANSTFRPPDAGAGPVFDSFEPLQDATRLTVPELGNDSYAFEEGRVVGFGGETAITRYDGPADVTLVATTADADRPDDGNTTTETVAGVTANVTETDNGVAVSWDRADRTVSLFTDADRGTALDLAADAIEATDTEE</sequence>
<proteinExistence type="predicted"/>
<dbReference type="Gene3D" id="2.50.20.10">
    <property type="entry name" value="Lipoprotein localisation LolA/LolB/LppX"/>
    <property type="match status" value="1"/>
</dbReference>
<keyword evidence="1" id="KW-1133">Transmembrane helix</keyword>
<dbReference type="PANTHER" id="PTHR37507">
    <property type="entry name" value="SPORULATION PROTEIN YDCC"/>
    <property type="match status" value="1"/>
</dbReference>
<organism evidence="2 3">
    <name type="scientific">Halobellus salinus</name>
    <dbReference type="NCBI Taxonomy" id="931585"/>
    <lineage>
        <taxon>Archaea</taxon>
        <taxon>Methanobacteriati</taxon>
        <taxon>Methanobacteriota</taxon>
        <taxon>Stenosarchaea group</taxon>
        <taxon>Halobacteria</taxon>
        <taxon>Halobacteriales</taxon>
        <taxon>Haloferacaceae</taxon>
        <taxon>Halobellus</taxon>
    </lineage>
</organism>
<dbReference type="InterPro" id="IPR052944">
    <property type="entry name" value="Sporulation_related"/>
</dbReference>
<dbReference type="Proteomes" id="UP000653099">
    <property type="component" value="Unassembled WGS sequence"/>
</dbReference>
<evidence type="ECO:0000256" key="1">
    <source>
        <dbReference type="SAM" id="Phobius"/>
    </source>
</evidence>
<evidence type="ECO:0000313" key="2">
    <source>
        <dbReference type="EMBL" id="GGJ11415.1"/>
    </source>
</evidence>
<name>A0A830ERX6_9EURY</name>
<comment type="caution">
    <text evidence="2">The sequence shown here is derived from an EMBL/GenBank/DDBJ whole genome shotgun (WGS) entry which is preliminary data.</text>
</comment>
<reference evidence="2" key="2">
    <citation type="submission" date="2020-09" db="EMBL/GenBank/DDBJ databases">
        <authorList>
            <person name="Sun Q."/>
            <person name="Ohkuma M."/>
        </authorList>
    </citation>
    <scope>NUCLEOTIDE SEQUENCE</scope>
    <source>
        <strain evidence="2">JCM 14359</strain>
    </source>
</reference>
<evidence type="ECO:0000313" key="3">
    <source>
        <dbReference type="Proteomes" id="UP000653099"/>
    </source>
</evidence>
<dbReference type="PANTHER" id="PTHR37507:SF2">
    <property type="entry name" value="SPORULATION PROTEIN YDCC"/>
    <property type="match status" value="1"/>
</dbReference>
<protein>
    <recommendedName>
        <fullName evidence="4">DUF2092 domain-containing protein</fullName>
    </recommendedName>
</protein>
<keyword evidence="3" id="KW-1185">Reference proteome</keyword>